<keyword evidence="2" id="KW-1185">Reference proteome</keyword>
<accession>A0A1W2H5S5</accession>
<sequence length="36" mass="4163">MQKMKPFLIIVLCIAVCTLFGQESYTPIKDTLKFIE</sequence>
<dbReference type="Proteomes" id="UP000192333">
    <property type="component" value="Chromosome I"/>
</dbReference>
<reference evidence="2" key="1">
    <citation type="submission" date="2017-04" db="EMBL/GenBank/DDBJ databases">
        <authorList>
            <person name="Varghese N."/>
            <person name="Submissions S."/>
        </authorList>
    </citation>
    <scope>NUCLEOTIDE SEQUENCE [LARGE SCALE GENOMIC DNA]</scope>
    <source>
        <strain evidence="2">DSM 16537</strain>
    </source>
</reference>
<dbReference type="EMBL" id="LT838813">
    <property type="protein sequence ID" value="SMD44219.1"/>
    <property type="molecule type" value="Genomic_DNA"/>
</dbReference>
<gene>
    <name evidence="1" type="ORF">SAMN00777080_2839</name>
</gene>
<proteinExistence type="predicted"/>
<protein>
    <submittedName>
        <fullName evidence="1">Uncharacterized protein</fullName>
    </submittedName>
</protein>
<evidence type="ECO:0000313" key="1">
    <source>
        <dbReference type="EMBL" id="SMD44219.1"/>
    </source>
</evidence>
<organism evidence="1 2">
    <name type="scientific">Aquiflexum balticum DSM 16537</name>
    <dbReference type="NCBI Taxonomy" id="758820"/>
    <lineage>
        <taxon>Bacteria</taxon>
        <taxon>Pseudomonadati</taxon>
        <taxon>Bacteroidota</taxon>
        <taxon>Cytophagia</taxon>
        <taxon>Cytophagales</taxon>
        <taxon>Cyclobacteriaceae</taxon>
        <taxon>Aquiflexum</taxon>
    </lineage>
</organism>
<name>A0A1W2H5S5_9BACT</name>
<dbReference type="STRING" id="758820.SAMN00777080_2839"/>
<evidence type="ECO:0000313" key="2">
    <source>
        <dbReference type="Proteomes" id="UP000192333"/>
    </source>
</evidence>
<dbReference type="AlphaFoldDB" id="A0A1W2H5S5"/>